<organism evidence="1 2">
    <name type="scientific">Streptomyces aureus</name>
    <dbReference type="NCBI Taxonomy" id="193461"/>
    <lineage>
        <taxon>Bacteria</taxon>
        <taxon>Bacillati</taxon>
        <taxon>Actinomycetota</taxon>
        <taxon>Actinomycetes</taxon>
        <taxon>Kitasatosporales</taxon>
        <taxon>Streptomycetaceae</taxon>
        <taxon>Streptomyces</taxon>
    </lineage>
</organism>
<dbReference type="Proteomes" id="UP001571476">
    <property type="component" value="Unassembled WGS sequence"/>
</dbReference>
<comment type="caution">
    <text evidence="1">The sequence shown here is derived from an EMBL/GenBank/DDBJ whole genome shotgun (WGS) entry which is preliminary data.</text>
</comment>
<keyword evidence="2" id="KW-1185">Reference proteome</keyword>
<dbReference type="EMBL" id="JBGOSP010000043">
    <property type="protein sequence ID" value="MFA3842738.1"/>
    <property type="molecule type" value="Genomic_DNA"/>
</dbReference>
<protein>
    <submittedName>
        <fullName evidence="1">Uncharacterized protein</fullName>
    </submittedName>
</protein>
<proteinExistence type="predicted"/>
<name>A0ABV4SZ06_9ACTN</name>
<gene>
    <name evidence="1" type="ORF">ACEG43_42440</name>
</gene>
<accession>A0ABV4SZ06</accession>
<reference evidence="1 2" key="1">
    <citation type="submission" date="2024-08" db="EMBL/GenBank/DDBJ databases">
        <title>Genome sequence of Streptomyces aureus CACIA-1.46HGO.</title>
        <authorList>
            <person name="Evangelista-Martinez Z."/>
        </authorList>
    </citation>
    <scope>NUCLEOTIDE SEQUENCE [LARGE SCALE GENOMIC DNA]</scope>
    <source>
        <strain evidence="1 2">CACIA-1.46HGO</strain>
    </source>
</reference>
<sequence>MYVQVDLRSPAASTVLLEADDFRSLKVVVLSDDGNTERLAQALAGVGTVDVDGHACLLVEALRRLSGERAAEPEWLADFDAMIDDARARGWLMADTSVRAHVESQQGGPR</sequence>
<evidence type="ECO:0000313" key="1">
    <source>
        <dbReference type="EMBL" id="MFA3842738.1"/>
    </source>
</evidence>
<dbReference type="RefSeq" id="WP_372566652.1">
    <property type="nucleotide sequence ID" value="NZ_JBGOSP010000043.1"/>
</dbReference>
<evidence type="ECO:0000313" key="2">
    <source>
        <dbReference type="Proteomes" id="UP001571476"/>
    </source>
</evidence>